<evidence type="ECO:0000313" key="3">
    <source>
        <dbReference type="Proteomes" id="UP000190888"/>
    </source>
</evidence>
<dbReference type="InterPro" id="IPR003409">
    <property type="entry name" value="MORN"/>
</dbReference>
<dbReference type="OrthoDB" id="977972at2"/>
<organism evidence="2 3">
    <name type="scientific">Sediminibacterium ginsengisoli</name>
    <dbReference type="NCBI Taxonomy" id="413434"/>
    <lineage>
        <taxon>Bacteria</taxon>
        <taxon>Pseudomonadati</taxon>
        <taxon>Bacteroidota</taxon>
        <taxon>Chitinophagia</taxon>
        <taxon>Chitinophagales</taxon>
        <taxon>Chitinophagaceae</taxon>
        <taxon>Sediminibacterium</taxon>
    </lineage>
</organism>
<protein>
    <submittedName>
        <fullName evidence="2">Uncharacterized conserved protein</fullName>
    </submittedName>
</protein>
<dbReference type="STRING" id="413434.SAMN04488132_102218"/>
<dbReference type="SUPFAM" id="SSF82185">
    <property type="entry name" value="Histone H3 K4-specific methyltransferase SET7/9 N-terminal domain"/>
    <property type="match status" value="2"/>
</dbReference>
<name>A0A1T4KZT3_9BACT</name>
<sequence length="316" mass="34235">MLITGRRKNLQLKRRNNENLKHKILQMKSYLLCLALCSCTLHLSAQCKSGNCVNGKGKYDYGWCVYEGDFSDGKPDGEGVMVYDDYTYTGHFTKGVENGKGIVKYKNGKEEQVYYNNGVKVDYAAAKVDAKDFKEVSGHDPDCISGDCVTGNGTYRFSSGNTYSGEFVNRARHGKGIFRFADGDRYEGVFTNNEKSKGVYTFANGTKYTGTYLNDKEYNGVYTATNGASVSIVNGKAVIKPAPASATANARASASAQGNSGSASTMCMQCFGSGKIHSTVYGGQVERDKYGNRSLSFGSYSRCLACSGTGSVKVKL</sequence>
<proteinExistence type="predicted"/>
<dbReference type="EMBL" id="FUWH01000002">
    <property type="protein sequence ID" value="SJZ47949.1"/>
    <property type="molecule type" value="Genomic_DNA"/>
</dbReference>
<dbReference type="Pfam" id="PF02493">
    <property type="entry name" value="MORN"/>
    <property type="match status" value="5"/>
</dbReference>
<gene>
    <name evidence="2" type="ORF">SAMN04488132_102218</name>
</gene>
<dbReference type="PANTHER" id="PTHR23084:SF263">
    <property type="entry name" value="MORN REPEAT-CONTAINING PROTEIN 1"/>
    <property type="match status" value="1"/>
</dbReference>
<keyword evidence="3" id="KW-1185">Reference proteome</keyword>
<dbReference type="PANTHER" id="PTHR23084">
    <property type="entry name" value="PHOSPHATIDYLINOSITOL-4-PHOSPHATE 5-KINASE RELATED"/>
    <property type="match status" value="1"/>
</dbReference>
<evidence type="ECO:0000256" key="1">
    <source>
        <dbReference type="ARBA" id="ARBA00022737"/>
    </source>
</evidence>
<evidence type="ECO:0000313" key="2">
    <source>
        <dbReference type="EMBL" id="SJZ47949.1"/>
    </source>
</evidence>
<dbReference type="Gene3D" id="2.20.110.10">
    <property type="entry name" value="Histone H3 K4-specific methyltransferase SET7/9 N-terminal domain"/>
    <property type="match status" value="2"/>
</dbReference>
<dbReference type="Proteomes" id="UP000190888">
    <property type="component" value="Unassembled WGS sequence"/>
</dbReference>
<keyword evidence="1" id="KW-0677">Repeat</keyword>
<dbReference type="SMART" id="SM00698">
    <property type="entry name" value="MORN"/>
    <property type="match status" value="4"/>
</dbReference>
<reference evidence="2 3" key="1">
    <citation type="submission" date="2017-02" db="EMBL/GenBank/DDBJ databases">
        <authorList>
            <person name="Peterson S.W."/>
        </authorList>
    </citation>
    <scope>NUCLEOTIDE SEQUENCE [LARGE SCALE GENOMIC DNA]</scope>
    <source>
        <strain evidence="2 3">DSM 22335</strain>
    </source>
</reference>
<accession>A0A1T4KZT3</accession>
<dbReference type="AlphaFoldDB" id="A0A1T4KZT3"/>